<keyword evidence="3" id="KW-0548">Nucleotidyltransferase</keyword>
<dbReference type="Gene3D" id="3.30.420.10">
    <property type="entry name" value="Ribonuclease H-like superfamily/Ribonuclease H"/>
    <property type="match status" value="1"/>
</dbReference>
<dbReference type="SUPFAM" id="SSF56672">
    <property type="entry name" value="DNA/RNA polymerases"/>
    <property type="match status" value="1"/>
</dbReference>
<gene>
    <name evidence="3" type="primary">RTase_7</name>
    <name evidence="3" type="ORF">AVEN_3056_1</name>
</gene>
<dbReference type="InterPro" id="IPR043502">
    <property type="entry name" value="DNA/RNA_pol_sf"/>
</dbReference>
<dbReference type="CDD" id="cd09276">
    <property type="entry name" value="Rnase_HI_RT_non_LTR"/>
    <property type="match status" value="1"/>
</dbReference>
<dbReference type="PROSITE" id="PS50878">
    <property type="entry name" value="RT_POL"/>
    <property type="match status" value="1"/>
</dbReference>
<dbReference type="GO" id="GO:0004523">
    <property type="term" value="F:RNA-DNA hybrid ribonuclease activity"/>
    <property type="evidence" value="ECO:0007669"/>
    <property type="project" value="InterPro"/>
</dbReference>
<dbReference type="AlphaFoldDB" id="A0A4Y1ZY85"/>
<dbReference type="GO" id="GO:0003964">
    <property type="term" value="F:RNA-directed DNA polymerase activity"/>
    <property type="evidence" value="ECO:0007669"/>
    <property type="project" value="UniProtKB-KW"/>
</dbReference>
<keyword evidence="3" id="KW-0808">Transferase</keyword>
<keyword evidence="4" id="KW-1185">Reference proteome</keyword>
<dbReference type="EMBL" id="BGPR01078725">
    <property type="protein sequence ID" value="GBL71713.1"/>
    <property type="molecule type" value="Genomic_DNA"/>
</dbReference>
<accession>A0A4Y1ZY85</accession>
<dbReference type="GO" id="GO:0003676">
    <property type="term" value="F:nucleic acid binding"/>
    <property type="evidence" value="ECO:0007669"/>
    <property type="project" value="InterPro"/>
</dbReference>
<dbReference type="Pfam" id="PF00078">
    <property type="entry name" value="RVT_1"/>
    <property type="match status" value="1"/>
</dbReference>
<reference evidence="3 4" key="1">
    <citation type="journal article" date="2019" name="Sci. Rep.">
        <title>Orb-weaving spider Araneus ventricosus genome elucidates the spidroin gene catalogue.</title>
        <authorList>
            <person name="Kono N."/>
            <person name="Nakamura H."/>
            <person name="Ohtoshi R."/>
            <person name="Moran D.A.P."/>
            <person name="Shinohara A."/>
            <person name="Yoshida Y."/>
            <person name="Fujiwara M."/>
            <person name="Mori M."/>
            <person name="Tomita M."/>
            <person name="Arakawa K."/>
        </authorList>
    </citation>
    <scope>NUCLEOTIDE SEQUENCE [LARGE SCALE GENOMIC DNA]</scope>
</reference>
<sequence length="674" mass="77099">MLTHLTETSLHNILKLFNRIWKEKRFPSSWRRAVVIPILKPGKDAKSPNNYRPIALTSVLCKLLERMVNSRLVHVLEKKKWLSPFQSGFRFGRGTVDNILLLENSIREAFVSKKHLVSILFDMEKAYDKTWRYGILKDLYGIGFKGNLPIFIQNFLKTRSFRVRIGNTLSDVFYQEGVPQGSVLSVILFIIKINEVIKQLPTGVNGSLFVDDLEIHCSGEGMGFIERKLQEAVNKIKVYKALIRSKLDYGCVVYGSGSKSVLKALDTVHHQGLRLSLGAFRTSPIQSIYVLSNEPSLELRRERLTLNAFFKIKSNSSHPMHYKVINPIYGSLFSLRLSFTPTFGFRVGGILRNLNVNDFPTLEKVDEFPPWKDIKLNFIDDFEHLPKSTTSTLVYRSIFYDHRHRFCNYEPVFTDGSKSEDHVGTAVVIGNKVVVSERLHKFCSVFTSEIYGIYLALTKIDSLNKDFIVYTDSKSAIEALKKINTLSHPLALKCAEMHQYLTEKGLTIAFCWIPGHAGISGNEKADQAPKTASLMLENFVPLGDALQAVRILILKKWQSTWDEQQVNKLHEFHPSVGHAIISNLYRRQDVILTRLRIGHTRLAHKHLLCSEPPPMCSRCQSILSVKHILIECPNFNIFRLNRFGRNITIRDLLGENPHQNLFLFLKDIGFDKLI</sequence>
<evidence type="ECO:0000259" key="2">
    <source>
        <dbReference type="PROSITE" id="PS50879"/>
    </source>
</evidence>
<dbReference type="GO" id="GO:0042575">
    <property type="term" value="C:DNA polymerase complex"/>
    <property type="evidence" value="ECO:0007669"/>
    <property type="project" value="UniProtKB-ARBA"/>
</dbReference>
<dbReference type="Proteomes" id="UP000499080">
    <property type="component" value="Unassembled WGS sequence"/>
</dbReference>
<feature type="domain" description="Reverse transcriptase" evidence="1">
    <location>
        <begin position="19"/>
        <end position="275"/>
    </location>
</feature>
<dbReference type="SUPFAM" id="SSF53098">
    <property type="entry name" value="Ribonuclease H-like"/>
    <property type="match status" value="1"/>
</dbReference>
<comment type="caution">
    <text evidence="3">The sequence shown here is derived from an EMBL/GenBank/DDBJ whole genome shotgun (WGS) entry which is preliminary data.</text>
</comment>
<dbReference type="InterPro" id="IPR012337">
    <property type="entry name" value="RNaseH-like_sf"/>
</dbReference>
<dbReference type="InterPro" id="IPR002156">
    <property type="entry name" value="RNaseH_domain"/>
</dbReference>
<dbReference type="Pfam" id="PF00075">
    <property type="entry name" value="RNase_H"/>
    <property type="match status" value="1"/>
</dbReference>
<dbReference type="InterPro" id="IPR036397">
    <property type="entry name" value="RNaseH_sf"/>
</dbReference>
<dbReference type="PANTHER" id="PTHR19446">
    <property type="entry name" value="REVERSE TRANSCRIPTASES"/>
    <property type="match status" value="1"/>
</dbReference>
<evidence type="ECO:0000313" key="4">
    <source>
        <dbReference type="Proteomes" id="UP000499080"/>
    </source>
</evidence>
<dbReference type="OrthoDB" id="6433748at2759"/>
<name>A0A4Y1ZY85_ARAVE</name>
<organism evidence="3 4">
    <name type="scientific">Araneus ventricosus</name>
    <name type="common">Orbweaver spider</name>
    <name type="synonym">Epeira ventricosa</name>
    <dbReference type="NCBI Taxonomy" id="182803"/>
    <lineage>
        <taxon>Eukaryota</taxon>
        <taxon>Metazoa</taxon>
        <taxon>Ecdysozoa</taxon>
        <taxon>Arthropoda</taxon>
        <taxon>Chelicerata</taxon>
        <taxon>Arachnida</taxon>
        <taxon>Araneae</taxon>
        <taxon>Araneomorphae</taxon>
        <taxon>Entelegynae</taxon>
        <taxon>Araneoidea</taxon>
        <taxon>Araneidae</taxon>
        <taxon>Araneus</taxon>
    </lineage>
</organism>
<dbReference type="InterPro" id="IPR000477">
    <property type="entry name" value="RT_dom"/>
</dbReference>
<protein>
    <submittedName>
        <fullName evidence="3">Putative RNA-directed DNA polymerase from transposon BS</fullName>
    </submittedName>
</protein>
<evidence type="ECO:0000259" key="1">
    <source>
        <dbReference type="PROSITE" id="PS50878"/>
    </source>
</evidence>
<feature type="domain" description="RNase H type-1" evidence="2">
    <location>
        <begin position="406"/>
        <end position="534"/>
    </location>
</feature>
<dbReference type="PROSITE" id="PS50879">
    <property type="entry name" value="RNASE_H_1"/>
    <property type="match status" value="1"/>
</dbReference>
<keyword evidence="3" id="KW-0695">RNA-directed DNA polymerase</keyword>
<proteinExistence type="predicted"/>
<dbReference type="CDD" id="cd01650">
    <property type="entry name" value="RT_nLTR_like"/>
    <property type="match status" value="1"/>
</dbReference>
<evidence type="ECO:0000313" key="3">
    <source>
        <dbReference type="EMBL" id="GBL71713.1"/>
    </source>
</evidence>